<dbReference type="EMBL" id="BK032747">
    <property type="protein sequence ID" value="DAF58157.1"/>
    <property type="molecule type" value="Genomic_DNA"/>
</dbReference>
<sequence>MMCVRCSTAEPVGGGKSVFQLAAALQYVDVPGYNAILFRKTFADLMLPGALIPMSQTWLAPFIKSGEVQWKDKDKRYIFKESGATLSFGYLDTQGDYYRYQGAEFSYIGFDEVTHIAPESFEYLFSRLRKPKSVKCPLRVRATANPGGVYGDYYYQRYFVDNKDENGNIKKDAHGRPKRIFLSAGLKDNPYLDSDEYKQALENLPPILREQLLNGNWEVRESGDIFNKAWLMTIPRHLVPKNARHVRFWDFASIDPKYRKKSTNTKEPDWTVGFKMACYQGMYYIEDIVAVQKTPSDVEKLMQTCAAGDGKQCAIRFEQEGGSSGEANALRLCREVLPGYDIMGVRPVTSKIERARPVAAAMQMGSIFIVDNCREMLRLYNQLDAFPLGAHDDVIDAMDGAFAHFTPAEGRVVAPTSARRRGAAHAAIFRAGESYWRR</sequence>
<protein>
    <submittedName>
        <fullName evidence="1">Large subunit terminase</fullName>
    </submittedName>
</protein>
<reference evidence="1" key="1">
    <citation type="journal article" date="2021" name="Proc. Natl. Acad. Sci. U.S.A.">
        <title>A Catalog of Tens of Thousands of Viruses from Human Metagenomes Reveals Hidden Associations with Chronic Diseases.</title>
        <authorList>
            <person name="Tisza M.J."/>
            <person name="Buck C.B."/>
        </authorList>
    </citation>
    <scope>NUCLEOTIDE SEQUENCE</scope>
    <source>
        <strain evidence="1">Ctn8e14</strain>
    </source>
</reference>
<accession>A0A8S5T486</accession>
<dbReference type="Gene3D" id="3.40.50.300">
    <property type="entry name" value="P-loop containing nucleotide triphosphate hydrolases"/>
    <property type="match status" value="1"/>
</dbReference>
<dbReference type="InterPro" id="IPR027417">
    <property type="entry name" value="P-loop_NTPase"/>
</dbReference>
<dbReference type="NCBIfam" id="TIGR01630">
    <property type="entry name" value="psiM2_ORF9"/>
    <property type="match status" value="1"/>
</dbReference>
<evidence type="ECO:0000313" key="1">
    <source>
        <dbReference type="EMBL" id="DAF58157.1"/>
    </source>
</evidence>
<dbReference type="InterPro" id="IPR006517">
    <property type="entry name" value="Phage_terminase_lsu-like_C"/>
</dbReference>
<organism evidence="1">
    <name type="scientific">Siphoviridae sp. ctn8e14</name>
    <dbReference type="NCBI Taxonomy" id="2827936"/>
    <lineage>
        <taxon>Viruses</taxon>
        <taxon>Duplodnaviria</taxon>
        <taxon>Heunggongvirae</taxon>
        <taxon>Uroviricota</taxon>
        <taxon>Caudoviricetes</taxon>
    </lineage>
</organism>
<name>A0A8S5T486_9CAUD</name>
<dbReference type="Pfam" id="PF03237">
    <property type="entry name" value="Terminase_6N"/>
    <property type="match status" value="1"/>
</dbReference>
<proteinExistence type="predicted"/>